<evidence type="ECO:0000313" key="2">
    <source>
        <dbReference type="Proteomes" id="UP001057402"/>
    </source>
</evidence>
<dbReference type="Proteomes" id="UP001057402">
    <property type="component" value="Chromosome 4"/>
</dbReference>
<protein>
    <submittedName>
        <fullName evidence="1">Uncharacterized protein</fullName>
    </submittedName>
</protein>
<sequence length="129" mass="14047">MVGEGARIPSLPFPSPSTHLPSALFFQLETSEPKDKTNPGDIFDGEEEEGVRGMAVVLGQLATQHLEDDPNVVVAVVLSSLLFVSGELIHHSFIPSLDDPNLSLFLPLFSRRGGQKVKRTPNEDITPRC</sequence>
<proteinExistence type="predicted"/>
<keyword evidence="2" id="KW-1185">Reference proteome</keyword>
<name>A0ACB9RMW7_9MYRT</name>
<accession>A0ACB9RMW7</accession>
<comment type="caution">
    <text evidence="1">The sequence shown here is derived from an EMBL/GenBank/DDBJ whole genome shotgun (WGS) entry which is preliminary data.</text>
</comment>
<gene>
    <name evidence="1" type="ORF">MLD38_014945</name>
</gene>
<evidence type="ECO:0000313" key="1">
    <source>
        <dbReference type="EMBL" id="KAI4377287.1"/>
    </source>
</evidence>
<reference evidence="2" key="1">
    <citation type="journal article" date="2023" name="Front. Plant Sci.">
        <title>Chromosomal-level genome assembly of Melastoma candidum provides insights into trichome evolution.</title>
        <authorList>
            <person name="Zhong Y."/>
            <person name="Wu W."/>
            <person name="Sun C."/>
            <person name="Zou P."/>
            <person name="Liu Y."/>
            <person name="Dai S."/>
            <person name="Zhou R."/>
        </authorList>
    </citation>
    <scope>NUCLEOTIDE SEQUENCE [LARGE SCALE GENOMIC DNA]</scope>
</reference>
<organism evidence="1 2">
    <name type="scientific">Melastoma candidum</name>
    <dbReference type="NCBI Taxonomy" id="119954"/>
    <lineage>
        <taxon>Eukaryota</taxon>
        <taxon>Viridiplantae</taxon>
        <taxon>Streptophyta</taxon>
        <taxon>Embryophyta</taxon>
        <taxon>Tracheophyta</taxon>
        <taxon>Spermatophyta</taxon>
        <taxon>Magnoliopsida</taxon>
        <taxon>eudicotyledons</taxon>
        <taxon>Gunneridae</taxon>
        <taxon>Pentapetalae</taxon>
        <taxon>rosids</taxon>
        <taxon>malvids</taxon>
        <taxon>Myrtales</taxon>
        <taxon>Melastomataceae</taxon>
        <taxon>Melastomatoideae</taxon>
        <taxon>Melastomateae</taxon>
        <taxon>Melastoma</taxon>
    </lineage>
</organism>
<dbReference type="EMBL" id="CM042883">
    <property type="protein sequence ID" value="KAI4377287.1"/>
    <property type="molecule type" value="Genomic_DNA"/>
</dbReference>